<evidence type="ECO:0000256" key="2">
    <source>
        <dbReference type="RuleBase" id="RU362097"/>
    </source>
</evidence>
<dbReference type="Gene3D" id="1.20.1600.10">
    <property type="entry name" value="Outer membrane efflux proteins (OEP)"/>
    <property type="match status" value="1"/>
</dbReference>
<dbReference type="NCBIfam" id="TIGR01845">
    <property type="entry name" value="outer_NodT"/>
    <property type="match status" value="1"/>
</dbReference>
<organism evidence="3 4">
    <name type="scientific">Desulforapulum autotrophicum (strain ATCC 43914 / DSM 3382 / VKM B-1955 / HRM2)</name>
    <name type="common">Desulfobacterium autotrophicum</name>
    <dbReference type="NCBI Taxonomy" id="177437"/>
    <lineage>
        <taxon>Bacteria</taxon>
        <taxon>Pseudomonadati</taxon>
        <taxon>Thermodesulfobacteriota</taxon>
        <taxon>Desulfobacteria</taxon>
        <taxon>Desulfobacterales</taxon>
        <taxon>Desulfobacteraceae</taxon>
        <taxon>Desulforapulum</taxon>
    </lineage>
</organism>
<dbReference type="KEGG" id="dat:HRM2_48490"/>
<dbReference type="PANTHER" id="PTHR30203:SF31">
    <property type="entry name" value="RND EFFLUX SYSTEM, OUTER MEMBRANE LIPOPROTEIN, NODT"/>
    <property type="match status" value="1"/>
</dbReference>
<dbReference type="SUPFAM" id="SSF56954">
    <property type="entry name" value="Outer membrane efflux proteins (OEP)"/>
    <property type="match status" value="1"/>
</dbReference>
<evidence type="ECO:0000313" key="4">
    <source>
        <dbReference type="Proteomes" id="UP000000442"/>
    </source>
</evidence>
<keyword evidence="2" id="KW-0564">Palmitate</keyword>
<dbReference type="RefSeq" id="WP_015906604.1">
    <property type="nucleotide sequence ID" value="NC_012108.1"/>
</dbReference>
<comment type="subcellular location">
    <subcellularLocation>
        <location evidence="2">Cell membrane</location>
        <topology evidence="2">Lipid-anchor</topology>
    </subcellularLocation>
</comment>
<comment type="similarity">
    <text evidence="1 2">Belongs to the outer membrane factor (OMF) (TC 1.B.17) family.</text>
</comment>
<keyword evidence="2" id="KW-0472">Membrane</keyword>
<dbReference type="GO" id="GO:0015562">
    <property type="term" value="F:efflux transmembrane transporter activity"/>
    <property type="evidence" value="ECO:0007669"/>
    <property type="project" value="InterPro"/>
</dbReference>
<dbReference type="InterPro" id="IPR010131">
    <property type="entry name" value="MdtP/NodT-like"/>
</dbReference>
<dbReference type="AlphaFoldDB" id="C0QIF3"/>
<keyword evidence="2" id="KW-0812">Transmembrane</keyword>
<accession>C0QIF3</accession>
<dbReference type="Proteomes" id="UP000000442">
    <property type="component" value="Chromosome"/>
</dbReference>
<proteinExistence type="inferred from homology"/>
<dbReference type="PANTHER" id="PTHR30203">
    <property type="entry name" value="OUTER MEMBRANE CATION EFFLUX PROTEIN"/>
    <property type="match status" value="1"/>
</dbReference>
<sequence>MTRTRQWLPRSRMGHINPFFPCLNLSGLLLGFLLAGCAVVGPDYMVPDPGAPKGWNTALPKGLTAAPPDARTLAGWWSTFNDPALTKLIERAVAGNLDLGLGRARVREARARRGIARADVFPTMNVSGAAARVHTSSETDLGTANDLYDAGFDAGWELDLFGGVRRSVEVAEASFEASQEGLHDVMVSLLAEVALNYVEVRSFQTRLSLAEANQRAQEQTYGMVATRSQTGMTSNLDLEQARYNLEETRSQIPLLHAGLEQAKNRLAVLVGQNPGSLKDELAERKAIPTPPPTVAVGVPADALRRRPDIRKAERELAAQTAVVGVATARLYPRFTLAGSIGLEALSLANLFERESGTFGLGPSFQWNLFDAGRIRQNIEVQNAIQEQALLRYEASVLKALAEVEDTLTGYAEEQTRQRSLTAASGAAQRAVEIAQDQYRSGLTDFQNVLNGQRALLSLQDQLAQSQGAVASDLISLYKALGGGWTSLEPGIPGKNFPEP</sequence>
<keyword evidence="2" id="KW-1134">Transmembrane beta strand</keyword>
<reference evidence="3 4" key="1">
    <citation type="journal article" date="2009" name="Environ. Microbiol.">
        <title>Genome sequence of Desulfobacterium autotrophicum HRM2, a marine sulfate reducer oxidizing organic carbon completely to carbon dioxide.</title>
        <authorList>
            <person name="Strittmatter A.W."/>
            <person name="Liesegang H."/>
            <person name="Rabus R."/>
            <person name="Decker I."/>
            <person name="Amann J."/>
            <person name="Andres S."/>
            <person name="Henne A."/>
            <person name="Fricke W.F."/>
            <person name="Martinez-Arias R."/>
            <person name="Bartels D."/>
            <person name="Goesmann A."/>
            <person name="Krause L."/>
            <person name="Puehler A."/>
            <person name="Klenk H.P."/>
            <person name="Richter M."/>
            <person name="Schuler M."/>
            <person name="Gloeckner F.O."/>
            <person name="Meyerdierks A."/>
            <person name="Gottschalk G."/>
            <person name="Amann R."/>
        </authorList>
    </citation>
    <scope>NUCLEOTIDE SEQUENCE [LARGE SCALE GENOMIC DNA]</scope>
    <source>
        <strain evidence="4">ATCC 43914 / DSM 3382 / HRM2</strain>
    </source>
</reference>
<dbReference type="Gene3D" id="2.20.200.10">
    <property type="entry name" value="Outer membrane efflux proteins (OEP)"/>
    <property type="match status" value="1"/>
</dbReference>
<dbReference type="Pfam" id="PF02321">
    <property type="entry name" value="OEP"/>
    <property type="match status" value="2"/>
</dbReference>
<dbReference type="HOGENOM" id="CLU_012817_13_0_7"/>
<dbReference type="GO" id="GO:0005886">
    <property type="term" value="C:plasma membrane"/>
    <property type="evidence" value="ECO:0007669"/>
    <property type="project" value="UniProtKB-SubCell"/>
</dbReference>
<protein>
    <submittedName>
        <fullName evidence="3">Outer membrane protein</fullName>
    </submittedName>
</protein>
<dbReference type="InterPro" id="IPR003423">
    <property type="entry name" value="OMP_efflux"/>
</dbReference>
<keyword evidence="2" id="KW-0449">Lipoprotein</keyword>
<dbReference type="STRING" id="177437.HRM2_48490"/>
<evidence type="ECO:0000256" key="1">
    <source>
        <dbReference type="ARBA" id="ARBA00007613"/>
    </source>
</evidence>
<keyword evidence="4" id="KW-1185">Reference proteome</keyword>
<name>C0QIF3_DESAH</name>
<dbReference type="EMBL" id="CP001087">
    <property type="protein sequence ID" value="ACN17897.1"/>
    <property type="molecule type" value="Genomic_DNA"/>
</dbReference>
<dbReference type="eggNOG" id="COG1538">
    <property type="taxonomic scope" value="Bacteria"/>
</dbReference>
<evidence type="ECO:0000313" key="3">
    <source>
        <dbReference type="EMBL" id="ACN17897.1"/>
    </source>
</evidence>
<gene>
    <name evidence="3" type="ordered locus">HRM2_48490</name>
</gene>